<reference evidence="3 4" key="1">
    <citation type="submission" date="2024-03" db="EMBL/GenBank/DDBJ databases">
        <authorList>
            <person name="Gkanogiannis A."/>
            <person name="Becerra Lopez-Lavalle L."/>
        </authorList>
    </citation>
    <scope>NUCLEOTIDE SEQUENCE [LARGE SCALE GENOMIC DNA]</scope>
</reference>
<feature type="compositionally biased region" description="Basic and acidic residues" evidence="1">
    <location>
        <begin position="310"/>
        <end position="328"/>
    </location>
</feature>
<dbReference type="EMBL" id="OZ021745">
    <property type="protein sequence ID" value="CAK9312841.1"/>
    <property type="molecule type" value="Genomic_DNA"/>
</dbReference>
<keyword evidence="4" id="KW-1185">Reference proteome</keyword>
<name>A0ABP0XXE6_9ROSI</name>
<dbReference type="Pfam" id="PF03140">
    <property type="entry name" value="DUF247"/>
    <property type="match status" value="1"/>
</dbReference>
<dbReference type="PANTHER" id="PTHR31170">
    <property type="entry name" value="BNAC04G53230D PROTEIN"/>
    <property type="match status" value="1"/>
</dbReference>
<proteinExistence type="predicted"/>
<sequence length="567" mass="65455">MEEVPQANGVAYNMAKISEVEQCCGDVVISIETKLKQLPAVNTECNIYRVPKLLRQMNKTAYAPQVISIGPFHHHRDQDLIATEHYKLQGFHNFLHRIDKEKSLKELVEIAESWVEEARNCYAEPIRINDKEFVMMMLVDACFIVEFFILVHDQYTTSADGKFRQIPHNVDLLFYQGIIPDVYFDLIKLENQVPFFVLQRLFDLIPKEDTPSSLVLSGNSSTISFLELTFEFLRLGWVENYVELGEEIVWSDINPEHLVDFLSLYYISSSDDDECSEKKNLLSFLCACGFWNKPQEESSEKKKKEKKKKPHEESNDEKKKKPEVESSARQRTFSNFKRTYTPDYWTKAKNNFLSCFCVSICCRRNKKLHAENCEEKRWIPPSITELCEAGVTVRKAKNSLFITNISFKNGVLEISPIVIDGYFETITRNLIAFEHLNTKNDFTDMSVISYVLFMDYLISTEKDVSLLVKAGIIINDIGGSDKEVSELFNNLGKFVNMPGNTSAYFKKFNGISKALCEHRERRWNKSKASLKHNYFNTPWAGISVFAATFIILLTLIQTIFSAISTFY</sequence>
<feature type="transmembrane region" description="Helical" evidence="2">
    <location>
        <begin position="539"/>
        <end position="563"/>
    </location>
</feature>
<keyword evidence="2" id="KW-0812">Transmembrane</keyword>
<evidence type="ECO:0000313" key="3">
    <source>
        <dbReference type="EMBL" id="CAK9312841.1"/>
    </source>
</evidence>
<evidence type="ECO:0000256" key="2">
    <source>
        <dbReference type="SAM" id="Phobius"/>
    </source>
</evidence>
<gene>
    <name evidence="3" type="ORF">CITCOLO1_LOCUS4551</name>
</gene>
<accession>A0ABP0XXE6</accession>
<dbReference type="PANTHER" id="PTHR31170:SF20">
    <property type="entry name" value="DUF247 DOMAIN PROTEIN"/>
    <property type="match status" value="1"/>
</dbReference>
<evidence type="ECO:0000256" key="1">
    <source>
        <dbReference type="SAM" id="MobiDB-lite"/>
    </source>
</evidence>
<keyword evidence="2" id="KW-0472">Membrane</keyword>
<dbReference type="InterPro" id="IPR004158">
    <property type="entry name" value="DUF247_pln"/>
</dbReference>
<organism evidence="3 4">
    <name type="scientific">Citrullus colocynthis</name>
    <name type="common">colocynth</name>
    <dbReference type="NCBI Taxonomy" id="252529"/>
    <lineage>
        <taxon>Eukaryota</taxon>
        <taxon>Viridiplantae</taxon>
        <taxon>Streptophyta</taxon>
        <taxon>Embryophyta</taxon>
        <taxon>Tracheophyta</taxon>
        <taxon>Spermatophyta</taxon>
        <taxon>Magnoliopsida</taxon>
        <taxon>eudicotyledons</taxon>
        <taxon>Gunneridae</taxon>
        <taxon>Pentapetalae</taxon>
        <taxon>rosids</taxon>
        <taxon>fabids</taxon>
        <taxon>Cucurbitales</taxon>
        <taxon>Cucurbitaceae</taxon>
        <taxon>Benincaseae</taxon>
        <taxon>Citrullus</taxon>
    </lineage>
</organism>
<protein>
    <submittedName>
        <fullName evidence="3">Uncharacterized protein</fullName>
    </submittedName>
</protein>
<dbReference type="Proteomes" id="UP001642487">
    <property type="component" value="Chromosome 11"/>
</dbReference>
<feature type="region of interest" description="Disordered" evidence="1">
    <location>
        <begin position="299"/>
        <end position="329"/>
    </location>
</feature>
<evidence type="ECO:0000313" key="4">
    <source>
        <dbReference type="Proteomes" id="UP001642487"/>
    </source>
</evidence>
<keyword evidence="2" id="KW-1133">Transmembrane helix</keyword>